<dbReference type="GO" id="GO:0004497">
    <property type="term" value="F:monooxygenase activity"/>
    <property type="evidence" value="ECO:0007669"/>
    <property type="project" value="UniProtKB-KW"/>
</dbReference>
<dbReference type="OrthoDB" id="66881at2759"/>
<dbReference type="EMBL" id="KZ678134">
    <property type="protein sequence ID" value="PSN67742.1"/>
    <property type="molecule type" value="Genomic_DNA"/>
</dbReference>
<organism evidence="5 6">
    <name type="scientific">Corynespora cassiicola Philippines</name>
    <dbReference type="NCBI Taxonomy" id="1448308"/>
    <lineage>
        <taxon>Eukaryota</taxon>
        <taxon>Fungi</taxon>
        <taxon>Dikarya</taxon>
        <taxon>Ascomycota</taxon>
        <taxon>Pezizomycotina</taxon>
        <taxon>Dothideomycetes</taxon>
        <taxon>Pleosporomycetidae</taxon>
        <taxon>Pleosporales</taxon>
        <taxon>Corynesporascaceae</taxon>
        <taxon>Corynespora</taxon>
    </lineage>
</organism>
<evidence type="ECO:0000313" key="6">
    <source>
        <dbReference type="Proteomes" id="UP000240883"/>
    </source>
</evidence>
<dbReference type="PANTHER" id="PTHR43098">
    <property type="entry name" value="L-ORNITHINE N(5)-MONOOXYGENASE-RELATED"/>
    <property type="match status" value="1"/>
</dbReference>
<evidence type="ECO:0000313" key="5">
    <source>
        <dbReference type="EMBL" id="PSN67742.1"/>
    </source>
</evidence>
<dbReference type="PANTHER" id="PTHR43098:SF5">
    <property type="entry name" value="DUAL-FUNCTIONAL MONOOXYGENASE_METHYLTRANSFERASE PSOF"/>
    <property type="match status" value="1"/>
</dbReference>
<dbReference type="InterPro" id="IPR050775">
    <property type="entry name" value="FAD-binding_Monooxygenases"/>
</dbReference>
<dbReference type="Pfam" id="PF13738">
    <property type="entry name" value="Pyr_redox_3"/>
    <property type="match status" value="1"/>
</dbReference>
<keyword evidence="3" id="KW-0521">NADP</keyword>
<evidence type="ECO:0000256" key="1">
    <source>
        <dbReference type="ARBA" id="ARBA00022630"/>
    </source>
</evidence>
<keyword evidence="4" id="KW-0560">Oxidoreductase</keyword>
<dbReference type="SUPFAM" id="SSF51905">
    <property type="entry name" value="FAD/NAD(P)-binding domain"/>
    <property type="match status" value="2"/>
</dbReference>
<name>A0A2T2NQN3_CORCC</name>
<protein>
    <submittedName>
        <fullName evidence="5">Cyclohexanone monooxygenase</fullName>
    </submittedName>
</protein>
<keyword evidence="5" id="KW-0503">Monooxygenase</keyword>
<evidence type="ECO:0000256" key="3">
    <source>
        <dbReference type="ARBA" id="ARBA00022857"/>
    </source>
</evidence>
<keyword evidence="1" id="KW-0285">Flavoprotein</keyword>
<dbReference type="Proteomes" id="UP000240883">
    <property type="component" value="Unassembled WGS sequence"/>
</dbReference>
<sequence>MTATDYDAVIVGAGFAGIYQLYKLRQLNFSVLLIEAGEDVGGTWYWNSYPGASSDVHSYTYRYSWDKEDLLTSPWKNHYLKQPEVQAYLANIVDKHDLRKHIQFNTKFLGGTYDEKSDIWTAKTSQGQTITARFLLTALGALSKKNTPDIKNFDSFKGEVYHTAAWPKHHDFRNKRVGIVGNGSTGSQLLVALAKEAKHVTSFQRNAQWNVPNGNRPVSDDERATINARYGEIWDNVRNSNVAFGFPESTVPTFSVGEEERRSRFQEAWEKGNGFFFMFGVFSDTTTERRANDAACEFIKSKIEEIVEDPETARRLTPTEPYARRPICNDGYYETFNRDNVSLVSLKETPFAELTPKGAKTSDGVEHELDVLVFATGFDAVTGSYDDLDIRGRDLKSLNNHWAEEGPSSYLGFSIPSFPNLFLISGPHHPFTNAPPQIEAQVEFITNLIKHVGKAGVVEAQSEAEKEYTNLSNSIVEGSIFHEPKGWVFGENVKGKKHNTLFWFGGLKMYREYLDEVLKGGYSGYSIK</sequence>
<evidence type="ECO:0000256" key="4">
    <source>
        <dbReference type="ARBA" id="ARBA00023002"/>
    </source>
</evidence>
<keyword evidence="2" id="KW-0274">FAD</keyword>
<dbReference type="Gene3D" id="3.50.50.60">
    <property type="entry name" value="FAD/NAD(P)-binding domain"/>
    <property type="match status" value="2"/>
</dbReference>
<accession>A0A2T2NQN3</accession>
<proteinExistence type="predicted"/>
<keyword evidence="6" id="KW-1185">Reference proteome</keyword>
<dbReference type="AlphaFoldDB" id="A0A2T2NQN3"/>
<evidence type="ECO:0000256" key="2">
    <source>
        <dbReference type="ARBA" id="ARBA00022827"/>
    </source>
</evidence>
<dbReference type="InterPro" id="IPR036188">
    <property type="entry name" value="FAD/NAD-bd_sf"/>
</dbReference>
<reference evidence="5 6" key="1">
    <citation type="journal article" date="2018" name="Front. Microbiol.">
        <title>Genome-Wide Analysis of Corynespora cassiicola Leaf Fall Disease Putative Effectors.</title>
        <authorList>
            <person name="Lopez D."/>
            <person name="Ribeiro S."/>
            <person name="Label P."/>
            <person name="Fumanal B."/>
            <person name="Venisse J.S."/>
            <person name="Kohler A."/>
            <person name="de Oliveira R.R."/>
            <person name="Labutti K."/>
            <person name="Lipzen A."/>
            <person name="Lail K."/>
            <person name="Bauer D."/>
            <person name="Ohm R.A."/>
            <person name="Barry K.W."/>
            <person name="Spatafora J."/>
            <person name="Grigoriev I.V."/>
            <person name="Martin F.M."/>
            <person name="Pujade-Renaud V."/>
        </authorList>
    </citation>
    <scope>NUCLEOTIDE SEQUENCE [LARGE SCALE GENOMIC DNA]</scope>
    <source>
        <strain evidence="5 6">Philippines</strain>
    </source>
</reference>
<gene>
    <name evidence="5" type="ORF">BS50DRAFT_550756</name>
</gene>